<dbReference type="CDD" id="cd11386">
    <property type="entry name" value="MCP_signal"/>
    <property type="match status" value="1"/>
</dbReference>
<evidence type="ECO:0000259" key="5">
    <source>
        <dbReference type="PROSITE" id="PS50885"/>
    </source>
</evidence>
<evidence type="ECO:0000256" key="3">
    <source>
        <dbReference type="SAM" id="Phobius"/>
    </source>
</evidence>
<dbReference type="Pfam" id="PF18947">
    <property type="entry name" value="HAMP_2"/>
    <property type="match status" value="1"/>
</dbReference>
<dbReference type="GO" id="GO:0007165">
    <property type="term" value="P:signal transduction"/>
    <property type="evidence" value="ECO:0007669"/>
    <property type="project" value="InterPro"/>
</dbReference>
<feature type="domain" description="Methyl-accepting transducer" evidence="4">
    <location>
        <begin position="210"/>
        <end position="439"/>
    </location>
</feature>
<dbReference type="PANTHER" id="PTHR43531">
    <property type="entry name" value="PROTEIN ICFG"/>
    <property type="match status" value="1"/>
</dbReference>
<dbReference type="PROSITE" id="PS50111">
    <property type="entry name" value="CHEMOTAXIS_TRANSDUC_2"/>
    <property type="match status" value="1"/>
</dbReference>
<dbReference type="PANTHER" id="PTHR43531:SF11">
    <property type="entry name" value="METHYL-ACCEPTING CHEMOTAXIS PROTEIN 3"/>
    <property type="match status" value="1"/>
</dbReference>
<reference evidence="6" key="1">
    <citation type="submission" date="2018-06" db="EMBL/GenBank/DDBJ databases">
        <authorList>
            <person name="Zhirakovskaya E."/>
        </authorList>
    </citation>
    <scope>NUCLEOTIDE SEQUENCE</scope>
</reference>
<protein>
    <recommendedName>
        <fullName evidence="7">Methyl-accepting chemotaxis protein I (Serine chemoreceptor protein)</fullName>
    </recommendedName>
</protein>
<dbReference type="GO" id="GO:0016020">
    <property type="term" value="C:membrane"/>
    <property type="evidence" value="ECO:0007669"/>
    <property type="project" value="InterPro"/>
</dbReference>
<organism evidence="6">
    <name type="scientific">hydrothermal vent metagenome</name>
    <dbReference type="NCBI Taxonomy" id="652676"/>
    <lineage>
        <taxon>unclassified sequences</taxon>
        <taxon>metagenomes</taxon>
        <taxon>ecological metagenomes</taxon>
    </lineage>
</organism>
<evidence type="ECO:0000259" key="4">
    <source>
        <dbReference type="PROSITE" id="PS50111"/>
    </source>
</evidence>
<feature type="domain" description="HAMP" evidence="5">
    <location>
        <begin position="153"/>
        <end position="205"/>
    </location>
</feature>
<dbReference type="EMBL" id="UOEQ01000382">
    <property type="protein sequence ID" value="VAW21889.1"/>
    <property type="molecule type" value="Genomic_DNA"/>
</dbReference>
<accession>A0A3B0UBC7</accession>
<name>A0A3B0UBC7_9ZZZZ</name>
<dbReference type="Gene3D" id="1.10.287.950">
    <property type="entry name" value="Methyl-accepting chemotaxis protein"/>
    <property type="match status" value="1"/>
</dbReference>
<dbReference type="Gene3D" id="1.20.120.1530">
    <property type="match status" value="1"/>
</dbReference>
<evidence type="ECO:0000313" key="6">
    <source>
        <dbReference type="EMBL" id="VAW21889.1"/>
    </source>
</evidence>
<gene>
    <name evidence="6" type="ORF">MNBD_ALPHA11-100</name>
</gene>
<dbReference type="InterPro" id="IPR051310">
    <property type="entry name" value="MCP_chemotaxis"/>
</dbReference>
<keyword evidence="3" id="KW-1133">Transmembrane helix</keyword>
<comment type="similarity">
    <text evidence="2">Belongs to the methyl-accepting chemotaxis (MCP) protein family.</text>
</comment>
<dbReference type="Pfam" id="PF00015">
    <property type="entry name" value="MCPsignal"/>
    <property type="match status" value="1"/>
</dbReference>
<dbReference type="SUPFAM" id="SSF58104">
    <property type="entry name" value="Methyl-accepting chemotaxis protein (MCP) signaling domain"/>
    <property type="match status" value="1"/>
</dbReference>
<evidence type="ECO:0000256" key="2">
    <source>
        <dbReference type="ARBA" id="ARBA00029447"/>
    </source>
</evidence>
<dbReference type="SMART" id="SM00283">
    <property type="entry name" value="MA"/>
    <property type="match status" value="1"/>
</dbReference>
<sequence>MLAVSALLMLAHSLGLPAWLFTLLGVLELGLGYILYKTISNIRAMFIEISDVCTAVSNGDFHKRVMIVNAGGEAQRMVDSVNRLSDTTDAFVREAVLAMRASSDGRYYRKIRLRGLKGLYKTSAEGINEAIDVMSSIDDKVQESVAETKALLESVENGVEEVGDVLAALARTDLTKRVEGVYDGSFDKLKNDTNAVADKLADVIGQLRDTSGALKSATGEILAGANDLSERTTKQAATVEETSATVEQLSNTVMQSADQADEASTNSKALAHTAEETGQTVVLATEAMERITTSSAKISNVIGMIDDIAFQTNLLALNASVEAARAGEAGKGFAVVAIEVRRLAQSAAEASSEVKQLVEQSASEVDTGSKHVISAAEKIKDMITGIQQSSELMSGIAVSSREQASSIDEVNVAVRQMDEMTQHNAALVEETNAAIEQTDNQVDELDRIVDVFKLAEGLEKPIGKNIKAA</sequence>
<dbReference type="InterPro" id="IPR004089">
    <property type="entry name" value="MCPsignal_dom"/>
</dbReference>
<dbReference type="PROSITE" id="PS50885">
    <property type="entry name" value="HAMP"/>
    <property type="match status" value="1"/>
</dbReference>
<dbReference type="GO" id="GO:0006935">
    <property type="term" value="P:chemotaxis"/>
    <property type="evidence" value="ECO:0007669"/>
    <property type="project" value="UniProtKB-KW"/>
</dbReference>
<proteinExistence type="inferred from homology"/>
<keyword evidence="3" id="KW-0812">Transmembrane</keyword>
<dbReference type="InterPro" id="IPR003660">
    <property type="entry name" value="HAMP_dom"/>
</dbReference>
<evidence type="ECO:0000256" key="1">
    <source>
        <dbReference type="ARBA" id="ARBA00022500"/>
    </source>
</evidence>
<dbReference type="AlphaFoldDB" id="A0A3B0UBC7"/>
<keyword evidence="1" id="KW-0145">Chemotaxis</keyword>
<keyword evidence="3" id="KW-0472">Membrane</keyword>
<evidence type="ECO:0008006" key="7">
    <source>
        <dbReference type="Google" id="ProtNLM"/>
    </source>
</evidence>
<feature type="transmembrane region" description="Helical" evidence="3">
    <location>
        <begin position="16"/>
        <end position="36"/>
    </location>
</feature>